<dbReference type="GO" id="GO:0019058">
    <property type="term" value="P:viral life cycle"/>
    <property type="evidence" value="ECO:0007669"/>
    <property type="project" value="InterPro"/>
</dbReference>
<evidence type="ECO:0000313" key="3">
    <source>
        <dbReference type="EMBL" id="ABF47359.1"/>
    </source>
</evidence>
<dbReference type="KEGG" id="vg:5141841"/>
<evidence type="ECO:0000259" key="2">
    <source>
        <dbReference type="Pfam" id="PF08404"/>
    </source>
</evidence>
<protein>
    <submittedName>
        <fullName evidence="3">p74</fullName>
    </submittedName>
</protein>
<evidence type="ECO:0000256" key="1">
    <source>
        <dbReference type="SAM" id="Phobius"/>
    </source>
</evidence>
<feature type="transmembrane region" description="Helical" evidence="1">
    <location>
        <begin position="593"/>
        <end position="609"/>
    </location>
</feature>
<dbReference type="InterPro" id="IPR007663">
    <property type="entry name" value="Baculo_p74"/>
</dbReference>
<evidence type="ECO:0000313" key="4">
    <source>
        <dbReference type="Proteomes" id="UP000214353"/>
    </source>
</evidence>
<name>Q0N484_9ABAC</name>
<keyword evidence="1" id="KW-0812">Transmembrane</keyword>
<dbReference type="RefSeq" id="YP_717552.1">
    <property type="nucleotide sequence ID" value="NC_008293.1"/>
</dbReference>
<keyword evidence="1" id="KW-0472">Membrane</keyword>
<dbReference type="GeneID" id="5141841"/>
<dbReference type="Pfam" id="PF08404">
    <property type="entry name" value="Baculo_p74_N"/>
    <property type="match status" value="1"/>
</dbReference>
<dbReference type="InterPro" id="IPR013613">
    <property type="entry name" value="Baculo_p74_N"/>
</dbReference>
<feature type="transmembrane region" description="Helical" evidence="1">
    <location>
        <begin position="432"/>
        <end position="453"/>
    </location>
</feature>
<dbReference type="EMBL" id="DQ504428">
    <property type="protein sequence ID" value="ABF47359.1"/>
    <property type="molecule type" value="Genomic_DNA"/>
</dbReference>
<reference evidence="3 4" key="1">
    <citation type="journal article" date="2009" name="BMC Genomics">
        <title>Genomic sequence, organization and characteristics of a new nucleopolyhedrovirus isolated from Clanis bilineata larva.</title>
        <authorList>
            <person name="Zhu S.Y."/>
            <person name="Yi J.P."/>
            <person name="Shen W.D."/>
            <person name="Wang L.Q."/>
            <person name="He H.G."/>
            <person name="Wang Y."/>
            <person name="Li B."/>
            <person name="Wang W.B."/>
        </authorList>
    </citation>
    <scope>NUCLEOTIDE SEQUENCE [LARGE SCALE GENOMIC DNA]</scope>
    <source>
        <strain evidence="3">DZ1</strain>
    </source>
</reference>
<organism evidence="3 4">
    <name type="scientific">Clanis bilineata nucleopolyhedrovirus</name>
    <dbReference type="NCBI Taxonomy" id="1307957"/>
    <lineage>
        <taxon>Viruses</taxon>
        <taxon>Viruses incertae sedis</taxon>
        <taxon>Naldaviricetes</taxon>
        <taxon>Lefavirales</taxon>
        <taxon>Baculoviridae</taxon>
        <taxon>Alphabaculovirus</taxon>
        <taxon>Alphabaculovirus clabilineatae</taxon>
    </lineage>
</organism>
<feature type="domain" description="Baculoviridae p74 N-terminal" evidence="2">
    <location>
        <begin position="5"/>
        <end position="306"/>
    </location>
</feature>
<proteinExistence type="predicted"/>
<feature type="transmembrane region" description="Helical" evidence="1">
    <location>
        <begin position="615"/>
        <end position="640"/>
    </location>
</feature>
<accession>Q0N484</accession>
<keyword evidence="4" id="KW-1185">Reference proteome</keyword>
<keyword evidence="1" id="KW-1133">Transmembrane helix</keyword>
<dbReference type="OrthoDB" id="2848at10239"/>
<dbReference type="Pfam" id="PF04583">
    <property type="entry name" value="Baculo_p74"/>
    <property type="match status" value="1"/>
</dbReference>
<sequence>MATLTTTDMTNASRYAAHMHRLNYITRWRNKMPHILIDYEIRPATEDDYYIPPKLVHKAIAVKLKFSKRGCESMSCYPFTETGVVDATTQTNATQTSETTVLYAQPACYHLDRPAATREGAENKVQAPELRYLDTDKRCILVDTLSKMYLNSPYLRTDDHLIQGVDDVPAFNVQPGQDPLFPEMFDGTFNQAYCRRFGRDLMNGGCTSQWWESLIGFVLGDTILITFKLLTNNIFSELRNFDYTRPSPILPLKPVIDSETILNEWRNIRDNAVNLEFEAKFAKFQTLSDFGIDRNTKLLYTAEVGFSKQTFQQAKLTFRKATTQFDYQTFNIDDQTLDQIISQFLQDYSLILGIATDIGFDLLLTQFKEMLKRINMTLIPALKKMLLQTSKRITTKLLGETFKAAIVQQFNRIAIKTISAVAKALTKIAIKASSVVGIILIIFTISDLVLSLWDPFGYSNMFPPEFPRDLSRSFLSAYFETIGDGSRDMVEFLPEFFDELVEDDDTVALDSLLYILDYITALEVNSNGQLLNLDEGETVDDIDETTLLGNALSSSSLYTRLEFLQYTKAHNRMLFGDLVGGDEFVKRNDYDNLTLAVLWAMGALLLFIMPDKTPAVVALFVIFLLMTIYLLILGSIKYFARLHFHVKNVEVPWFQFLYM</sequence>
<dbReference type="Proteomes" id="UP000214353">
    <property type="component" value="Segment"/>
</dbReference>